<protein>
    <submittedName>
        <fullName evidence="2">Uncharacterized protein</fullName>
    </submittedName>
</protein>
<gene>
    <name evidence="2" type="ORF">FOB82_03080</name>
</gene>
<dbReference type="KEGG" id="cxe:FOB82_03080"/>
<feature type="region of interest" description="Disordered" evidence="1">
    <location>
        <begin position="104"/>
        <end position="124"/>
    </location>
</feature>
<dbReference type="Proteomes" id="UP000426857">
    <property type="component" value="Chromosome"/>
</dbReference>
<organism evidence="2 3">
    <name type="scientific">Corynebacterium xerosis</name>
    <dbReference type="NCBI Taxonomy" id="1725"/>
    <lineage>
        <taxon>Bacteria</taxon>
        <taxon>Bacillati</taxon>
        <taxon>Actinomycetota</taxon>
        <taxon>Actinomycetes</taxon>
        <taxon>Mycobacteriales</taxon>
        <taxon>Corynebacteriaceae</taxon>
        <taxon>Corynebacterium</taxon>
    </lineage>
</organism>
<dbReference type="EMBL" id="CP046322">
    <property type="protein sequence ID" value="QGS34080.1"/>
    <property type="molecule type" value="Genomic_DNA"/>
</dbReference>
<dbReference type="RefSeq" id="WP_155867876.1">
    <property type="nucleotide sequence ID" value="NZ_CP046322.1"/>
</dbReference>
<name>A0A6B8TRR3_9CORY</name>
<proteinExistence type="predicted"/>
<reference evidence="2 3" key="1">
    <citation type="submission" date="2019-11" db="EMBL/GenBank/DDBJ databases">
        <title>FDA dAtabase for Regulatory Grade micrObial Sequences (FDA-ARGOS): Supporting development and validation of Infectious Disease Dx tests.</title>
        <authorList>
            <person name="Kerrigan L."/>
            <person name="Long C."/>
            <person name="Tallon L."/>
            <person name="Sadzewicz L."/>
            <person name="Vavikolanu K."/>
            <person name="Mehta A."/>
            <person name="Aluvathingal J."/>
            <person name="Nadendla S."/>
            <person name="Yan Y."/>
            <person name="Sichtig H."/>
        </authorList>
    </citation>
    <scope>NUCLEOTIDE SEQUENCE [LARGE SCALE GENOMIC DNA]</scope>
    <source>
        <strain evidence="2 3">FDAARGOS_674</strain>
    </source>
</reference>
<evidence type="ECO:0000313" key="2">
    <source>
        <dbReference type="EMBL" id="QGS34080.1"/>
    </source>
</evidence>
<evidence type="ECO:0000313" key="3">
    <source>
        <dbReference type="Proteomes" id="UP000426857"/>
    </source>
</evidence>
<sequence length="124" mass="14013">MGRRKPETPDEAYCTRCGDPIMWRETTAGKRIPLDASCDPNGVVRLVRGRAEVLGQHDAEERRAAGELLFKPHVVSCTSGRPRGVGMPPEVRERIRRRQDPAERIRIEMAKRGSRRQQTGRPDG</sequence>
<evidence type="ECO:0000256" key="1">
    <source>
        <dbReference type="SAM" id="MobiDB-lite"/>
    </source>
</evidence>
<dbReference type="AlphaFoldDB" id="A0A6B8TRR3"/>
<accession>A0A6B8TRR3</accession>